<keyword evidence="4 6" id="KW-1133">Transmembrane helix</keyword>
<dbReference type="GO" id="GO:0016020">
    <property type="term" value="C:membrane"/>
    <property type="evidence" value="ECO:0007669"/>
    <property type="project" value="UniProtKB-SubCell"/>
</dbReference>
<feature type="transmembrane region" description="Helical" evidence="6">
    <location>
        <begin position="269"/>
        <end position="288"/>
    </location>
</feature>
<evidence type="ECO:0000256" key="3">
    <source>
        <dbReference type="ARBA" id="ARBA00022692"/>
    </source>
</evidence>
<keyword evidence="3 6" id="KW-0812">Transmembrane</keyword>
<evidence type="ECO:0000256" key="5">
    <source>
        <dbReference type="ARBA" id="ARBA00023136"/>
    </source>
</evidence>
<sequence>MTERARTKIPTTDPFRITNHKSRITRRGSIDLAMLALVIVWGVNFPIVKIAFREMTPMVFNALRFGGATVLLLAVLWRAGEPVPPKAMWLRLVGLGLVGHAIYQVSFINGLARTTAGNSSLILSMVPLFVAMLSAALRIDRVAPRTWTGIVLALAGLLLLIMGRGSLRLSAATLAGDGLTLLCSLCWAVYTVFSRPFLQTMSPLQLTTLTMAAGAPPLLAASVPQLLRQSWAAVSWQAWAALAYSTVFSIAVGYVVWYASVKAVGGPRTAVYSNLIPIVTLASSWLLLGETLGPVQAAGAAVVLAGVSLART</sequence>
<evidence type="ECO:0000256" key="1">
    <source>
        <dbReference type="ARBA" id="ARBA00004141"/>
    </source>
</evidence>
<dbReference type="InterPro" id="IPR000620">
    <property type="entry name" value="EamA_dom"/>
</dbReference>
<keyword evidence="5 6" id="KW-0472">Membrane</keyword>
<evidence type="ECO:0000259" key="7">
    <source>
        <dbReference type="Pfam" id="PF00892"/>
    </source>
</evidence>
<dbReference type="InterPro" id="IPR050638">
    <property type="entry name" value="AA-Vitamin_Transporters"/>
</dbReference>
<evidence type="ECO:0000256" key="4">
    <source>
        <dbReference type="ARBA" id="ARBA00022989"/>
    </source>
</evidence>
<dbReference type="Proteomes" id="UP000319353">
    <property type="component" value="Unassembled WGS sequence"/>
</dbReference>
<gene>
    <name evidence="8" type="ORF">E6H01_06620</name>
</gene>
<comment type="subcellular location">
    <subcellularLocation>
        <location evidence="1">Membrane</location>
        <topology evidence="1">Multi-pass membrane protein</topology>
    </subcellularLocation>
</comment>
<accession>A0A537L3E3</accession>
<evidence type="ECO:0000313" key="9">
    <source>
        <dbReference type="Proteomes" id="UP000319353"/>
    </source>
</evidence>
<dbReference type="AlphaFoldDB" id="A0A537L3E3"/>
<dbReference type="PANTHER" id="PTHR32322">
    <property type="entry name" value="INNER MEMBRANE TRANSPORTER"/>
    <property type="match status" value="1"/>
</dbReference>
<name>A0A537L3E3_9BACT</name>
<feature type="domain" description="EamA" evidence="7">
    <location>
        <begin position="30"/>
        <end position="161"/>
    </location>
</feature>
<feature type="transmembrane region" description="Helical" evidence="6">
    <location>
        <begin position="32"/>
        <end position="52"/>
    </location>
</feature>
<feature type="transmembrane region" description="Helical" evidence="6">
    <location>
        <begin position="58"/>
        <end position="77"/>
    </location>
</feature>
<comment type="caution">
    <text evidence="8">The sequence shown here is derived from an EMBL/GenBank/DDBJ whole genome shotgun (WGS) entry which is preliminary data.</text>
</comment>
<dbReference type="Pfam" id="PF00892">
    <property type="entry name" value="EamA"/>
    <property type="match status" value="2"/>
</dbReference>
<evidence type="ECO:0000313" key="8">
    <source>
        <dbReference type="EMBL" id="TMJ02515.1"/>
    </source>
</evidence>
<feature type="transmembrane region" description="Helical" evidence="6">
    <location>
        <begin position="120"/>
        <end position="139"/>
    </location>
</feature>
<feature type="transmembrane region" description="Helical" evidence="6">
    <location>
        <begin position="294"/>
        <end position="310"/>
    </location>
</feature>
<dbReference type="InterPro" id="IPR037185">
    <property type="entry name" value="EmrE-like"/>
</dbReference>
<feature type="transmembrane region" description="Helical" evidence="6">
    <location>
        <begin position="236"/>
        <end position="257"/>
    </location>
</feature>
<feature type="transmembrane region" description="Helical" evidence="6">
    <location>
        <begin position="146"/>
        <end position="163"/>
    </location>
</feature>
<protein>
    <submittedName>
        <fullName evidence="8">DMT family transporter</fullName>
    </submittedName>
</protein>
<dbReference type="EMBL" id="VBAL01000078">
    <property type="protein sequence ID" value="TMJ02515.1"/>
    <property type="molecule type" value="Genomic_DNA"/>
</dbReference>
<proteinExistence type="inferred from homology"/>
<evidence type="ECO:0000256" key="2">
    <source>
        <dbReference type="ARBA" id="ARBA00007362"/>
    </source>
</evidence>
<feature type="transmembrane region" description="Helical" evidence="6">
    <location>
        <begin position="89"/>
        <end position="108"/>
    </location>
</feature>
<organism evidence="8 9">
    <name type="scientific">Candidatus Segetimicrobium genomatis</name>
    <dbReference type="NCBI Taxonomy" id="2569760"/>
    <lineage>
        <taxon>Bacteria</taxon>
        <taxon>Bacillati</taxon>
        <taxon>Candidatus Sysuimicrobiota</taxon>
        <taxon>Candidatus Sysuimicrobiia</taxon>
        <taxon>Candidatus Sysuimicrobiales</taxon>
        <taxon>Candidatus Segetimicrobiaceae</taxon>
        <taxon>Candidatus Segetimicrobium</taxon>
    </lineage>
</organism>
<reference evidence="8 9" key="1">
    <citation type="journal article" date="2019" name="Nat. Microbiol.">
        <title>Mediterranean grassland soil C-N compound turnover is dependent on rainfall and depth, and is mediated by genomically divergent microorganisms.</title>
        <authorList>
            <person name="Diamond S."/>
            <person name="Andeer P.F."/>
            <person name="Li Z."/>
            <person name="Crits-Christoph A."/>
            <person name="Burstein D."/>
            <person name="Anantharaman K."/>
            <person name="Lane K.R."/>
            <person name="Thomas B.C."/>
            <person name="Pan C."/>
            <person name="Northen T.R."/>
            <person name="Banfield J.F."/>
        </authorList>
    </citation>
    <scope>NUCLEOTIDE SEQUENCE [LARGE SCALE GENOMIC DNA]</scope>
    <source>
        <strain evidence="8">NP_4</strain>
    </source>
</reference>
<dbReference type="PANTHER" id="PTHR32322:SF2">
    <property type="entry name" value="EAMA DOMAIN-CONTAINING PROTEIN"/>
    <property type="match status" value="1"/>
</dbReference>
<evidence type="ECO:0000256" key="6">
    <source>
        <dbReference type="SAM" id="Phobius"/>
    </source>
</evidence>
<feature type="domain" description="EamA" evidence="7">
    <location>
        <begin position="176"/>
        <end position="310"/>
    </location>
</feature>
<dbReference type="SUPFAM" id="SSF103481">
    <property type="entry name" value="Multidrug resistance efflux transporter EmrE"/>
    <property type="match status" value="2"/>
</dbReference>
<comment type="similarity">
    <text evidence="2">Belongs to the EamA transporter family.</text>
</comment>
<feature type="transmembrane region" description="Helical" evidence="6">
    <location>
        <begin position="169"/>
        <end position="192"/>
    </location>
</feature>